<sequence length="170" mass="18260">MKIINPLLLLFFFSISASGQTYNSTSSIALDNNSNQKGKPQTFEPKESNEPKNILGLQVGITDPTLALSYERLFFKNFAAEVSAGLIGFSIGPKIYLPSLRPGKMSFYTGVIVGAGALAEGRFGYVPFGISRLTKTKLSISFDIGPHTGNVFNDTGSVSLGARLRIGQAF</sequence>
<proteinExistence type="predicted"/>
<organism evidence="3 4">
    <name type="scientific">Aquiflexum balticum DSM 16537</name>
    <dbReference type="NCBI Taxonomy" id="758820"/>
    <lineage>
        <taxon>Bacteria</taxon>
        <taxon>Pseudomonadati</taxon>
        <taxon>Bacteroidota</taxon>
        <taxon>Cytophagia</taxon>
        <taxon>Cytophagales</taxon>
        <taxon>Cyclobacteriaceae</taxon>
        <taxon>Aquiflexum</taxon>
    </lineage>
</organism>
<feature type="signal peptide" evidence="2">
    <location>
        <begin position="1"/>
        <end position="19"/>
    </location>
</feature>
<evidence type="ECO:0000256" key="2">
    <source>
        <dbReference type="SAM" id="SignalP"/>
    </source>
</evidence>
<protein>
    <recommendedName>
        <fullName evidence="5">Outer membrane protein beta-barrel domain-containing protein</fullName>
    </recommendedName>
</protein>
<evidence type="ECO:0000256" key="1">
    <source>
        <dbReference type="SAM" id="MobiDB-lite"/>
    </source>
</evidence>
<feature type="chain" id="PRO_5012484228" description="Outer membrane protein beta-barrel domain-containing protein" evidence="2">
    <location>
        <begin position="20"/>
        <end position="170"/>
    </location>
</feature>
<gene>
    <name evidence="3" type="ORF">SAMN00777080_1366</name>
</gene>
<dbReference type="OrthoDB" id="9823396at2"/>
<reference evidence="4" key="1">
    <citation type="submission" date="2017-04" db="EMBL/GenBank/DDBJ databases">
        <authorList>
            <person name="Varghese N."/>
            <person name="Submissions S."/>
        </authorList>
    </citation>
    <scope>NUCLEOTIDE SEQUENCE [LARGE SCALE GENOMIC DNA]</scope>
    <source>
        <strain evidence="4">DSM 16537</strain>
    </source>
</reference>
<evidence type="ECO:0000313" key="3">
    <source>
        <dbReference type="EMBL" id="SMD42801.1"/>
    </source>
</evidence>
<dbReference type="RefSeq" id="WP_084119566.1">
    <property type="nucleotide sequence ID" value="NZ_LT838813.1"/>
</dbReference>
<keyword evidence="2" id="KW-0732">Signal</keyword>
<name>A0A1W2H1P9_9BACT</name>
<dbReference type="EMBL" id="LT838813">
    <property type="protein sequence ID" value="SMD42801.1"/>
    <property type="molecule type" value="Genomic_DNA"/>
</dbReference>
<evidence type="ECO:0008006" key="5">
    <source>
        <dbReference type="Google" id="ProtNLM"/>
    </source>
</evidence>
<keyword evidence="4" id="KW-1185">Reference proteome</keyword>
<evidence type="ECO:0000313" key="4">
    <source>
        <dbReference type="Proteomes" id="UP000192333"/>
    </source>
</evidence>
<accession>A0A1W2H1P9</accession>
<dbReference type="Proteomes" id="UP000192333">
    <property type="component" value="Chromosome I"/>
</dbReference>
<dbReference type="AlphaFoldDB" id="A0A1W2H1P9"/>
<feature type="region of interest" description="Disordered" evidence="1">
    <location>
        <begin position="31"/>
        <end position="50"/>
    </location>
</feature>